<evidence type="ECO:0000313" key="1">
    <source>
        <dbReference type="EMBL" id="KDR69266.1"/>
    </source>
</evidence>
<dbReference type="EMBL" id="KL142403">
    <property type="protein sequence ID" value="KDR69266.1"/>
    <property type="molecule type" value="Genomic_DNA"/>
</dbReference>
<dbReference type="AlphaFoldDB" id="A0A067SED4"/>
<dbReference type="STRING" id="685588.A0A067SED4"/>
<dbReference type="HOGENOM" id="CLU_023633_0_0_1"/>
<keyword evidence="2" id="KW-1185">Reference proteome</keyword>
<name>A0A067SED4_GALM3</name>
<reference evidence="2" key="1">
    <citation type="journal article" date="2014" name="Proc. Natl. Acad. Sci. U.S.A.">
        <title>Extensive sampling of basidiomycete genomes demonstrates inadequacy of the white-rot/brown-rot paradigm for wood decay fungi.</title>
        <authorList>
            <person name="Riley R."/>
            <person name="Salamov A.A."/>
            <person name="Brown D.W."/>
            <person name="Nagy L.G."/>
            <person name="Floudas D."/>
            <person name="Held B.W."/>
            <person name="Levasseur A."/>
            <person name="Lombard V."/>
            <person name="Morin E."/>
            <person name="Otillar R."/>
            <person name="Lindquist E.A."/>
            <person name="Sun H."/>
            <person name="LaButti K.M."/>
            <person name="Schmutz J."/>
            <person name="Jabbour D."/>
            <person name="Luo H."/>
            <person name="Baker S.E."/>
            <person name="Pisabarro A.G."/>
            <person name="Walton J.D."/>
            <person name="Blanchette R.A."/>
            <person name="Henrissat B."/>
            <person name="Martin F."/>
            <person name="Cullen D."/>
            <person name="Hibbett D.S."/>
            <person name="Grigoriev I.V."/>
        </authorList>
    </citation>
    <scope>NUCLEOTIDE SEQUENCE [LARGE SCALE GENOMIC DNA]</scope>
    <source>
        <strain evidence="2">CBS 339.88</strain>
    </source>
</reference>
<proteinExistence type="predicted"/>
<evidence type="ECO:0000313" key="2">
    <source>
        <dbReference type="Proteomes" id="UP000027222"/>
    </source>
</evidence>
<dbReference type="OrthoDB" id="3365698at2759"/>
<gene>
    <name evidence="1" type="ORF">GALMADRAFT_145658</name>
</gene>
<accession>A0A067SED4</accession>
<sequence>MSVRHKFYTSLPGISRITLPSSPVPHLLRSNIPPNEQEVSLICDAISMAKIEQECLDEKLKTNAPGRQRNRGSTMYKFKQVSAFFLDHKALLSPIRRIPPEILQEIFINTLPTPNEYATRLYMDDLPWALCQVSSTWRRTALGTSTLWRRVPTIDLDREYTKKRRYLDFLRELLSRSRDFPLDIHLHAFRFAGVTHPAIDVLMPHSTRWQKATLDIPCHSLVALEGVKGRLASLEILQIQSWNGVHMPNNLDVVVDTFNDAPRLRDVTLSGTYSTHFILPLSQLINYSQDNSHDKQIDNVIDLSTSLQKLTVCDLLRIDLNWSIVTLPQLVSLNVYFDADTNHQNLLDFLILPTLEELSITSHLGNLIPSVSSLISRKRLPSKLNKLSLRSQFANVGGELTALLQKIPLISHLNVSLPPAEDISSLIPGTDGPLVAPQLQICEFYVTDPLLPEETMRQIKLLASSRCELPEQTPGNFIVPGELQRLRTVYVHFDYHGLPMGQQGELHNWTATETSLTLAEMRLSLIDCTPELECRRPKILDFKQKDKALFILSRIENITVRRAEEIYHSGIHLSLKRLSYWFYPKHPKYKLTQFAKRILQKWDPIFEPSLNDFRWVIKDGSSLMYLSQWSALRSIKDTTNIVFGVRTPDIPASDLPWPSSYPYTGFLFR</sequence>
<dbReference type="Proteomes" id="UP000027222">
    <property type="component" value="Unassembled WGS sequence"/>
</dbReference>
<organism evidence="1 2">
    <name type="scientific">Galerina marginata (strain CBS 339.88)</name>
    <dbReference type="NCBI Taxonomy" id="685588"/>
    <lineage>
        <taxon>Eukaryota</taxon>
        <taxon>Fungi</taxon>
        <taxon>Dikarya</taxon>
        <taxon>Basidiomycota</taxon>
        <taxon>Agaricomycotina</taxon>
        <taxon>Agaricomycetes</taxon>
        <taxon>Agaricomycetidae</taxon>
        <taxon>Agaricales</taxon>
        <taxon>Agaricineae</taxon>
        <taxon>Strophariaceae</taxon>
        <taxon>Galerina</taxon>
    </lineage>
</organism>
<protein>
    <submittedName>
        <fullName evidence="1">Uncharacterized protein</fullName>
    </submittedName>
</protein>